<keyword evidence="5" id="KW-0325">Glycoprotein</keyword>
<dbReference type="InterPro" id="IPR036941">
    <property type="entry name" value="Rcpt_L-dom_sf"/>
</dbReference>
<dbReference type="AlphaFoldDB" id="A0A9D7SUR9"/>
<dbReference type="Proteomes" id="UP000808337">
    <property type="component" value="Unassembled WGS sequence"/>
</dbReference>
<reference evidence="7 8" key="1">
    <citation type="submission" date="2020-10" db="EMBL/GenBank/DDBJ databases">
        <title>Connecting structure to function with the recovery of over 1000 high-quality activated sludge metagenome-assembled genomes encoding full-length rRNA genes using long-read sequencing.</title>
        <authorList>
            <person name="Singleton C.M."/>
            <person name="Petriglieri F."/>
            <person name="Kristensen J.M."/>
            <person name="Kirkegaard R.H."/>
            <person name="Michaelsen T.Y."/>
            <person name="Andersen M.H."/>
            <person name="Karst S.M."/>
            <person name="Dueholm M.S."/>
            <person name="Nielsen P.H."/>
            <person name="Albertsen M."/>
        </authorList>
    </citation>
    <scope>NUCLEOTIDE SEQUENCE [LARGE SCALE GENOMIC DNA]</scope>
    <source>
        <strain evidence="7">Ribe_18-Q3-R11-54_MAXAC.273</strain>
    </source>
</reference>
<evidence type="ECO:0000256" key="4">
    <source>
        <dbReference type="ARBA" id="ARBA00022729"/>
    </source>
</evidence>
<dbReference type="EMBL" id="JADKGY010000006">
    <property type="protein sequence ID" value="MBK9982358.1"/>
    <property type="molecule type" value="Genomic_DNA"/>
</dbReference>
<name>A0A9D7SUR9_9BACT</name>
<proteinExistence type="predicted"/>
<protein>
    <recommendedName>
        <fullName evidence="6">Receptor L-domain domain-containing protein</fullName>
    </recommendedName>
</protein>
<keyword evidence="3" id="KW-0964">Secreted</keyword>
<dbReference type="GO" id="GO:0030313">
    <property type="term" value="C:cell envelope"/>
    <property type="evidence" value="ECO:0007669"/>
    <property type="project" value="UniProtKB-SubCell"/>
</dbReference>
<organism evidence="7 8">
    <name type="scientific">Candidatus Opimibacter skivensis</name>
    <dbReference type="NCBI Taxonomy" id="2982028"/>
    <lineage>
        <taxon>Bacteria</taxon>
        <taxon>Pseudomonadati</taxon>
        <taxon>Bacteroidota</taxon>
        <taxon>Saprospiria</taxon>
        <taxon>Saprospirales</taxon>
        <taxon>Saprospiraceae</taxon>
        <taxon>Candidatus Opimibacter</taxon>
    </lineage>
</organism>
<dbReference type="InterPro" id="IPR000494">
    <property type="entry name" value="Rcpt_L-dom"/>
</dbReference>
<accession>A0A9D7SUR9</accession>
<keyword evidence="2" id="KW-0134">Cell wall</keyword>
<evidence type="ECO:0000256" key="5">
    <source>
        <dbReference type="ARBA" id="ARBA00023180"/>
    </source>
</evidence>
<dbReference type="SUPFAM" id="SSF52058">
    <property type="entry name" value="L domain-like"/>
    <property type="match status" value="2"/>
</dbReference>
<evidence type="ECO:0000313" key="8">
    <source>
        <dbReference type="Proteomes" id="UP000808337"/>
    </source>
</evidence>
<sequence length="252" mass="27378">MFYFFINNASGQCNSLVSLTSQFDVDHFAGTGCTNLKGGLYINGSGITNLDSLYKITHVKNLYISGTFLSDLSGLKSLDSIDGTLGISENGLLLNLNGLQKLSAVGSLYIWQNPQIADITQLSKITHTTAVDTSSDIDGRIWIGYNQLLSDLDGLQNITRIDGELNIESNPSLENLFGFSGLQTVRKYLAIQKNNTLSNLNGLENLLSVRELKILNNEGMTSLRGLSNLSHVPEGVSINFNPALTSVEGWII</sequence>
<comment type="caution">
    <text evidence="7">The sequence shown here is derived from an EMBL/GenBank/DDBJ whole genome shotgun (WGS) entry which is preliminary data.</text>
</comment>
<feature type="domain" description="Receptor L-domain" evidence="6">
    <location>
        <begin position="159"/>
        <end position="247"/>
    </location>
</feature>
<evidence type="ECO:0000313" key="7">
    <source>
        <dbReference type="EMBL" id="MBK9982358.1"/>
    </source>
</evidence>
<dbReference type="Gene3D" id="3.80.20.20">
    <property type="entry name" value="Receptor L-domain"/>
    <property type="match status" value="2"/>
</dbReference>
<dbReference type="PANTHER" id="PTHR31018">
    <property type="entry name" value="SPORULATION-SPECIFIC PROTEIN-RELATED"/>
    <property type="match status" value="1"/>
</dbReference>
<evidence type="ECO:0000256" key="1">
    <source>
        <dbReference type="ARBA" id="ARBA00004191"/>
    </source>
</evidence>
<evidence type="ECO:0000256" key="3">
    <source>
        <dbReference type="ARBA" id="ARBA00022525"/>
    </source>
</evidence>
<keyword evidence="4" id="KW-0732">Signal</keyword>
<evidence type="ECO:0000256" key="2">
    <source>
        <dbReference type="ARBA" id="ARBA00022512"/>
    </source>
</evidence>
<gene>
    <name evidence="7" type="ORF">IPP15_08030</name>
</gene>
<evidence type="ECO:0000259" key="6">
    <source>
        <dbReference type="Pfam" id="PF01030"/>
    </source>
</evidence>
<dbReference type="PANTHER" id="PTHR31018:SF3">
    <property type="entry name" value="RECEPTOR PROTEIN-TYROSINE KINASE"/>
    <property type="match status" value="1"/>
</dbReference>
<dbReference type="Pfam" id="PF01030">
    <property type="entry name" value="Recep_L_domain"/>
    <property type="match status" value="1"/>
</dbReference>
<dbReference type="InterPro" id="IPR051648">
    <property type="entry name" value="CWI-Assembly_Regulator"/>
</dbReference>
<comment type="subcellular location">
    <subcellularLocation>
        <location evidence="1">Secreted</location>
        <location evidence="1">Cell wall</location>
    </subcellularLocation>
</comment>